<dbReference type="Proteomes" id="UP001621714">
    <property type="component" value="Unassembled WGS sequence"/>
</dbReference>
<dbReference type="EMBL" id="JBANFI010000006">
    <property type="protein sequence ID" value="MFK7161442.1"/>
    <property type="molecule type" value="Genomic_DNA"/>
</dbReference>
<dbReference type="RefSeq" id="WP_405340270.1">
    <property type="nucleotide sequence ID" value="NZ_JBANFI010000006.1"/>
</dbReference>
<proteinExistence type="predicted"/>
<accession>A0ABW8Q1F1</accession>
<organism evidence="3 4">
    <name type="scientific">Marinospirillum alkalitolerans</name>
    <dbReference type="NCBI Taxonomy" id="3123374"/>
    <lineage>
        <taxon>Bacteria</taxon>
        <taxon>Pseudomonadati</taxon>
        <taxon>Pseudomonadota</taxon>
        <taxon>Gammaproteobacteria</taxon>
        <taxon>Oceanospirillales</taxon>
        <taxon>Oceanospirillaceae</taxon>
        <taxon>Marinospirillum</taxon>
    </lineage>
</organism>
<evidence type="ECO:0000256" key="1">
    <source>
        <dbReference type="SAM" id="Coils"/>
    </source>
</evidence>
<keyword evidence="1" id="KW-0175">Coiled coil</keyword>
<evidence type="ECO:0000313" key="3">
    <source>
        <dbReference type="EMBL" id="MFK7161442.1"/>
    </source>
</evidence>
<evidence type="ECO:0000256" key="2">
    <source>
        <dbReference type="SAM" id="SignalP"/>
    </source>
</evidence>
<dbReference type="Pfam" id="PF04402">
    <property type="entry name" value="SIMPL"/>
    <property type="match status" value="1"/>
</dbReference>
<dbReference type="PANTHER" id="PTHR34387:SF1">
    <property type="entry name" value="PERIPLASMIC IMMUNOGENIC PROTEIN"/>
    <property type="match status" value="1"/>
</dbReference>
<protein>
    <submittedName>
        <fullName evidence="3">SIMPL domain-containing protein</fullName>
    </submittedName>
</protein>
<comment type="caution">
    <text evidence="3">The sequence shown here is derived from an EMBL/GenBank/DDBJ whole genome shotgun (WGS) entry which is preliminary data.</text>
</comment>
<keyword evidence="2" id="KW-0732">Signal</keyword>
<dbReference type="InterPro" id="IPR052022">
    <property type="entry name" value="26kDa_periplasmic_antigen"/>
</dbReference>
<evidence type="ECO:0000313" key="4">
    <source>
        <dbReference type="Proteomes" id="UP001621714"/>
    </source>
</evidence>
<reference evidence="3 4" key="1">
    <citation type="submission" date="2024-02" db="EMBL/GenBank/DDBJ databases">
        <title>Marinospirillum sp. MEB 164 isolated from Lonar lake sediment.</title>
        <authorList>
            <person name="Joshi A."/>
            <person name="Thite S."/>
        </authorList>
    </citation>
    <scope>NUCLEOTIDE SEQUENCE [LARGE SCALE GENOMIC DNA]</scope>
    <source>
        <strain evidence="3 4">MEB164</strain>
    </source>
</reference>
<feature type="signal peptide" evidence="2">
    <location>
        <begin position="1"/>
        <end position="22"/>
    </location>
</feature>
<keyword evidence="4" id="KW-1185">Reference proteome</keyword>
<feature type="coiled-coil region" evidence="1">
    <location>
        <begin position="52"/>
        <end position="79"/>
    </location>
</feature>
<dbReference type="PANTHER" id="PTHR34387">
    <property type="entry name" value="SLR1258 PROTEIN"/>
    <property type="match status" value="1"/>
</dbReference>
<feature type="chain" id="PRO_5045695632" evidence="2">
    <location>
        <begin position="23"/>
        <end position="231"/>
    </location>
</feature>
<dbReference type="Gene3D" id="3.30.110.170">
    <property type="entry name" value="Protein of unknown function (DUF541), domain 1"/>
    <property type="match status" value="1"/>
</dbReference>
<dbReference type="Gene3D" id="3.30.70.2970">
    <property type="entry name" value="Protein of unknown function (DUF541), domain 2"/>
    <property type="match status" value="1"/>
</dbReference>
<gene>
    <name evidence="3" type="ORF">V6U78_10380</name>
</gene>
<name>A0ABW8Q1F1_9GAMM</name>
<dbReference type="InterPro" id="IPR007497">
    <property type="entry name" value="SIMPL/DUF541"/>
</dbReference>
<sequence length="231" mass="25853">MRWLLILSLSVVWMSASAQQWAPVPHVQVEGQATLLLEADRVDLRATFTAEHRESRLALQDLERRVQEVQRRLRRQLPEGVRLEASQISIQPRHARRQDQWVISGYVATREIRLLNLDVTEAGPWIEALVAAEPHQLGPFEYRSSLMSAQQHPALQAAIEDARAKAELMATSLGARLGAPLQLEEITSPQPAALMRAEVMMAADTLSSPPELDAGQLEAQARVRLVFELLP</sequence>